<dbReference type="AlphaFoldDB" id="A0A2M7V2Q7"/>
<reference evidence="2" key="1">
    <citation type="submission" date="2017-09" db="EMBL/GenBank/DDBJ databases">
        <title>Depth-based differentiation of microbial function through sediment-hosted aquifers and enrichment of novel symbionts in the deep terrestrial subsurface.</title>
        <authorList>
            <person name="Probst A.J."/>
            <person name="Ladd B."/>
            <person name="Jarett J.K."/>
            <person name="Geller-Mcgrath D.E."/>
            <person name="Sieber C.M.K."/>
            <person name="Emerson J.B."/>
            <person name="Anantharaman K."/>
            <person name="Thomas B.C."/>
            <person name="Malmstrom R."/>
            <person name="Stieglmeier M."/>
            <person name="Klingl A."/>
            <person name="Woyke T."/>
            <person name="Ryan C.M."/>
            <person name="Banfield J.F."/>
        </authorList>
    </citation>
    <scope>NUCLEOTIDE SEQUENCE [LARGE SCALE GENOMIC DNA]</scope>
</reference>
<proteinExistence type="predicted"/>
<name>A0A2M7V2Q7_9BACT</name>
<dbReference type="Proteomes" id="UP000228750">
    <property type="component" value="Unassembled WGS sequence"/>
</dbReference>
<evidence type="ECO:0000313" key="2">
    <source>
        <dbReference type="Proteomes" id="UP000228750"/>
    </source>
</evidence>
<feature type="non-terminal residue" evidence="1">
    <location>
        <position position="1"/>
    </location>
</feature>
<sequence length="337" mass="36501">LVSESRPEIMLAKWDEEVAMTVTYDNLKARGQRDLLTNTVKWKGNQEEVHAYPLEPAFGMEDGGFEIEIELLEPPQKNVFDFRIAGAEDLDFFYQPPLTEEYIAGETCIDIVCTNATTGEITRMRPENAVGSYAVYHKNKKDHIRGKKNYGTGKVMHIYRPLVIDANGNSVWGSLSYQNGKLSVTVPPEFLAIATYPVIVDPTFGYTTAGTAGTNTIKNTMVFAYASSTSDGTLDSISYYEGAVAGTKYSKLALYSSNSATDVNALIATTSEITVLNTDDNTLQTATFPATGPSITAGTNYFFAVVGSAAIGAHTIAYDNGTLSVASTLVNTYTNSP</sequence>
<feature type="non-terminal residue" evidence="1">
    <location>
        <position position="337"/>
    </location>
</feature>
<protein>
    <submittedName>
        <fullName evidence="1">Uncharacterized protein</fullName>
    </submittedName>
</protein>
<gene>
    <name evidence="1" type="ORF">COX82_04200</name>
</gene>
<evidence type="ECO:0000313" key="1">
    <source>
        <dbReference type="EMBL" id="PIZ92728.1"/>
    </source>
</evidence>
<dbReference type="EMBL" id="PFPJ01000072">
    <property type="protein sequence ID" value="PIZ92728.1"/>
    <property type="molecule type" value="Genomic_DNA"/>
</dbReference>
<organism evidence="1 2">
    <name type="scientific">Candidatus Magasanikbacteria bacterium CG_4_10_14_0_2_um_filter_41_10</name>
    <dbReference type="NCBI Taxonomy" id="1974638"/>
    <lineage>
        <taxon>Bacteria</taxon>
        <taxon>Candidatus Magasanikiibacteriota</taxon>
    </lineage>
</organism>
<accession>A0A2M7V2Q7</accession>
<comment type="caution">
    <text evidence="1">The sequence shown here is derived from an EMBL/GenBank/DDBJ whole genome shotgun (WGS) entry which is preliminary data.</text>
</comment>